<keyword evidence="2" id="KW-0472">Membrane</keyword>
<comment type="caution">
    <text evidence="3">The sequence shown here is derived from an EMBL/GenBank/DDBJ whole genome shotgun (WGS) entry which is preliminary data.</text>
</comment>
<reference evidence="3 4" key="1">
    <citation type="submission" date="2019-12" db="EMBL/GenBank/DDBJ databases">
        <authorList>
            <person name="Floudas D."/>
            <person name="Bentzer J."/>
            <person name="Ahren D."/>
            <person name="Johansson T."/>
            <person name="Persson P."/>
            <person name="Tunlid A."/>
        </authorList>
    </citation>
    <scope>NUCLEOTIDE SEQUENCE [LARGE SCALE GENOMIC DNA]</scope>
    <source>
        <strain evidence="3 4">CBS 102.39</strain>
    </source>
</reference>
<evidence type="ECO:0000256" key="1">
    <source>
        <dbReference type="SAM" id="MobiDB-lite"/>
    </source>
</evidence>
<feature type="transmembrane region" description="Helical" evidence="2">
    <location>
        <begin position="177"/>
        <end position="198"/>
    </location>
</feature>
<feature type="compositionally biased region" description="Basic and acidic residues" evidence="1">
    <location>
        <begin position="34"/>
        <end position="44"/>
    </location>
</feature>
<keyword evidence="4" id="KW-1185">Reference proteome</keyword>
<proteinExistence type="predicted"/>
<organism evidence="3 4">
    <name type="scientific">Agrocybe pediades</name>
    <dbReference type="NCBI Taxonomy" id="84607"/>
    <lineage>
        <taxon>Eukaryota</taxon>
        <taxon>Fungi</taxon>
        <taxon>Dikarya</taxon>
        <taxon>Basidiomycota</taxon>
        <taxon>Agaricomycotina</taxon>
        <taxon>Agaricomycetes</taxon>
        <taxon>Agaricomycetidae</taxon>
        <taxon>Agaricales</taxon>
        <taxon>Agaricineae</taxon>
        <taxon>Strophariaceae</taxon>
        <taxon>Agrocybe</taxon>
    </lineage>
</organism>
<sequence length="250" mass="26528">MLNMGWTIDKDKKETIKVQGKGSGLWFTRKKDTIVTPVESRENSQEGSSSKPVPTRSNSKWFTTKSVVEEPEEEIVSPAVSAATRPTPPRRRPSRAATMSSGFWPRRVESKDDKDLPERPPHQKVKSDTAVVLVKPKDHSPTRSHTENEVVATTQAPAWLLNACNALEFITSEHPKAMSIISAILITAGSIPAIPAIAAGAGGAILASGTAHAIGAVAVGVGQALSASVKNQQKKQEDGHGTAPGSGHGH</sequence>
<dbReference type="AlphaFoldDB" id="A0A8H4QIR2"/>
<accession>A0A8H4QIR2</accession>
<feature type="compositionally biased region" description="Low complexity" evidence="1">
    <location>
        <begin position="76"/>
        <end position="85"/>
    </location>
</feature>
<evidence type="ECO:0000313" key="4">
    <source>
        <dbReference type="Proteomes" id="UP000521872"/>
    </source>
</evidence>
<evidence type="ECO:0000313" key="3">
    <source>
        <dbReference type="EMBL" id="KAF4611678.1"/>
    </source>
</evidence>
<dbReference type="EMBL" id="JAACJL010000057">
    <property type="protein sequence ID" value="KAF4611678.1"/>
    <property type="molecule type" value="Genomic_DNA"/>
</dbReference>
<feature type="compositionally biased region" description="Polar residues" evidence="1">
    <location>
        <begin position="45"/>
        <end position="65"/>
    </location>
</feature>
<feature type="region of interest" description="Disordered" evidence="1">
    <location>
        <begin position="34"/>
        <end position="127"/>
    </location>
</feature>
<keyword evidence="2" id="KW-1133">Transmembrane helix</keyword>
<dbReference type="Proteomes" id="UP000521872">
    <property type="component" value="Unassembled WGS sequence"/>
</dbReference>
<name>A0A8H4QIR2_9AGAR</name>
<feature type="compositionally biased region" description="Basic and acidic residues" evidence="1">
    <location>
        <begin position="106"/>
        <end position="127"/>
    </location>
</feature>
<feature type="transmembrane region" description="Helical" evidence="2">
    <location>
        <begin position="204"/>
        <end position="225"/>
    </location>
</feature>
<keyword evidence="2" id="KW-0812">Transmembrane</keyword>
<evidence type="ECO:0000256" key="2">
    <source>
        <dbReference type="SAM" id="Phobius"/>
    </source>
</evidence>
<feature type="region of interest" description="Disordered" evidence="1">
    <location>
        <begin position="229"/>
        <end position="250"/>
    </location>
</feature>
<gene>
    <name evidence="3" type="ORF">D9613_003648</name>
</gene>
<protein>
    <submittedName>
        <fullName evidence="3">Uncharacterized protein</fullName>
    </submittedName>
</protein>